<evidence type="ECO:0000259" key="5">
    <source>
        <dbReference type="PROSITE" id="PS51384"/>
    </source>
</evidence>
<dbReference type="InterPro" id="IPR039261">
    <property type="entry name" value="FNR_nucleotide-bd"/>
</dbReference>
<dbReference type="InterPro" id="IPR006058">
    <property type="entry name" value="2Fe2S_fd_BS"/>
</dbReference>
<evidence type="ECO:0000313" key="6">
    <source>
        <dbReference type="EMBL" id="CEI61043.1"/>
    </source>
</evidence>
<keyword evidence="1" id="KW-0001">2Fe-2S</keyword>
<dbReference type="GO" id="GO:0016491">
    <property type="term" value="F:oxidoreductase activity"/>
    <property type="evidence" value="ECO:0007669"/>
    <property type="project" value="InterPro"/>
</dbReference>
<dbReference type="CDD" id="cd06185">
    <property type="entry name" value="PDR_like"/>
    <property type="match status" value="1"/>
</dbReference>
<keyword evidence="1" id="KW-0408">Iron</keyword>
<dbReference type="PROSITE" id="PS51085">
    <property type="entry name" value="2FE2S_FER_2"/>
    <property type="match status" value="1"/>
</dbReference>
<dbReference type="InterPro" id="IPR017938">
    <property type="entry name" value="Riboflavin_synthase-like_b-brl"/>
</dbReference>
<dbReference type="SUPFAM" id="SSF63380">
    <property type="entry name" value="Riboflavin synthase domain-like"/>
    <property type="match status" value="1"/>
</dbReference>
<dbReference type="Pfam" id="PF03473">
    <property type="entry name" value="MOSC"/>
    <property type="match status" value="1"/>
</dbReference>
<reference evidence="7" key="1">
    <citation type="submission" date="2014-10" db="EMBL/GenBank/DDBJ databases">
        <authorList>
            <person name="King R."/>
        </authorList>
    </citation>
    <scope>NUCLEOTIDE SEQUENCE [LARGE SCALE GENOMIC DNA]</scope>
    <source>
        <strain evidence="7">A3/5</strain>
    </source>
</reference>
<dbReference type="Gene3D" id="2.40.33.20">
    <property type="entry name" value="PK beta-barrel domain-like"/>
    <property type="match status" value="1"/>
</dbReference>
<evidence type="ECO:0000256" key="2">
    <source>
        <dbReference type="ARBA" id="ARBA00023014"/>
    </source>
</evidence>
<proteinExistence type="predicted"/>
<evidence type="ECO:0000259" key="4">
    <source>
        <dbReference type="PROSITE" id="PS51340"/>
    </source>
</evidence>
<evidence type="ECO:0008006" key="8">
    <source>
        <dbReference type="Google" id="ProtNLM"/>
    </source>
</evidence>
<dbReference type="AlphaFoldDB" id="A0A2L2T0Y2"/>
<dbReference type="InterPro" id="IPR005163">
    <property type="entry name" value="Tri_helical_YiiM-like"/>
</dbReference>
<dbReference type="Gene3D" id="2.40.30.10">
    <property type="entry name" value="Translation factors"/>
    <property type="match status" value="1"/>
</dbReference>
<dbReference type="InterPro" id="IPR036010">
    <property type="entry name" value="2Fe-2S_ferredoxin-like_sf"/>
</dbReference>
<dbReference type="GO" id="GO:0030170">
    <property type="term" value="F:pyridoxal phosphate binding"/>
    <property type="evidence" value="ECO:0007669"/>
    <property type="project" value="InterPro"/>
</dbReference>
<keyword evidence="1" id="KW-0479">Metal-binding</keyword>
<dbReference type="PROSITE" id="PS00197">
    <property type="entry name" value="2FE2S_FER_1"/>
    <property type="match status" value="1"/>
</dbReference>
<dbReference type="Pfam" id="PF00111">
    <property type="entry name" value="Fer2"/>
    <property type="match status" value="1"/>
</dbReference>
<evidence type="ECO:0000256" key="1">
    <source>
        <dbReference type="ARBA" id="ARBA00022714"/>
    </source>
</evidence>
<feature type="domain" description="FAD-binding FR-type" evidence="5">
    <location>
        <begin position="247"/>
        <end position="353"/>
    </location>
</feature>
<dbReference type="InterPro" id="IPR005302">
    <property type="entry name" value="MoCF_Sase_C"/>
</dbReference>
<accession>A0A2L2T0Y2</accession>
<dbReference type="InterPro" id="IPR052353">
    <property type="entry name" value="Benzoxazolinone_Detox_Enz"/>
</dbReference>
<dbReference type="InterPro" id="IPR012675">
    <property type="entry name" value="Beta-grasp_dom_sf"/>
</dbReference>
<keyword evidence="2" id="KW-0411">Iron-sulfur</keyword>
<organism evidence="6 7">
    <name type="scientific">Fusarium venenatum</name>
    <dbReference type="NCBI Taxonomy" id="56646"/>
    <lineage>
        <taxon>Eukaryota</taxon>
        <taxon>Fungi</taxon>
        <taxon>Dikarya</taxon>
        <taxon>Ascomycota</taxon>
        <taxon>Pezizomycotina</taxon>
        <taxon>Sordariomycetes</taxon>
        <taxon>Hypocreomycetidae</taxon>
        <taxon>Hypocreales</taxon>
        <taxon>Nectriaceae</taxon>
        <taxon>Fusarium</taxon>
    </lineage>
</organism>
<dbReference type="InterPro" id="IPR017927">
    <property type="entry name" value="FAD-bd_FR_type"/>
</dbReference>
<dbReference type="InterPro" id="IPR011037">
    <property type="entry name" value="Pyrv_Knase-like_insert_dom_sf"/>
</dbReference>
<dbReference type="CDD" id="cd00207">
    <property type="entry name" value="fer2"/>
    <property type="match status" value="1"/>
</dbReference>
<dbReference type="Gene3D" id="3.40.50.80">
    <property type="entry name" value="Nucleotide-binding domain of ferredoxin-NADP reductase (FNR) module"/>
    <property type="match status" value="1"/>
</dbReference>
<dbReference type="GO" id="GO:0030151">
    <property type="term" value="F:molybdenum ion binding"/>
    <property type="evidence" value="ECO:0007669"/>
    <property type="project" value="InterPro"/>
</dbReference>
<dbReference type="Proteomes" id="UP000245910">
    <property type="component" value="Chromosome II"/>
</dbReference>
<feature type="domain" description="MOSC" evidence="4">
    <location>
        <begin position="44"/>
        <end position="182"/>
    </location>
</feature>
<dbReference type="OrthoDB" id="5390at2759"/>
<dbReference type="SUPFAM" id="SSF52343">
    <property type="entry name" value="Ferredoxin reductase-like, C-terminal NADP-linked domain"/>
    <property type="match status" value="1"/>
</dbReference>
<dbReference type="InterPro" id="IPR001041">
    <property type="entry name" value="2Fe-2S_ferredoxin-type"/>
</dbReference>
<dbReference type="SUPFAM" id="SSF50800">
    <property type="entry name" value="PK beta-barrel domain-like"/>
    <property type="match status" value="1"/>
</dbReference>
<dbReference type="Pfam" id="PF03475">
    <property type="entry name" value="YiiM_3-alpha"/>
    <property type="match status" value="1"/>
</dbReference>
<name>A0A2L2T0Y2_9HYPO</name>
<dbReference type="PANTHER" id="PTHR30212">
    <property type="entry name" value="PROTEIN YIIM"/>
    <property type="match status" value="1"/>
</dbReference>
<evidence type="ECO:0000313" key="7">
    <source>
        <dbReference type="Proteomes" id="UP000245910"/>
    </source>
</evidence>
<feature type="domain" description="2Fe-2S ferredoxin-type" evidence="3">
    <location>
        <begin position="485"/>
        <end position="567"/>
    </location>
</feature>
<dbReference type="Gene3D" id="3.10.20.30">
    <property type="match status" value="1"/>
</dbReference>
<dbReference type="PROSITE" id="PS51384">
    <property type="entry name" value="FAD_FR"/>
    <property type="match status" value="1"/>
</dbReference>
<evidence type="ECO:0000259" key="3">
    <source>
        <dbReference type="PROSITE" id="PS51085"/>
    </source>
</evidence>
<dbReference type="EMBL" id="LN649230">
    <property type="protein sequence ID" value="CEI61043.1"/>
    <property type="molecule type" value="Genomic_DNA"/>
</dbReference>
<dbReference type="PROSITE" id="PS51340">
    <property type="entry name" value="MOSC"/>
    <property type="match status" value="1"/>
</dbReference>
<dbReference type="GO" id="GO:0051537">
    <property type="term" value="F:2 iron, 2 sulfur cluster binding"/>
    <property type="evidence" value="ECO:0007669"/>
    <property type="project" value="UniProtKB-KW"/>
</dbReference>
<dbReference type="PRINTS" id="PR00409">
    <property type="entry name" value="PHDIOXRDTASE"/>
</dbReference>
<dbReference type="PANTHER" id="PTHR30212:SF2">
    <property type="entry name" value="PROTEIN YIIM"/>
    <property type="match status" value="1"/>
</dbReference>
<protein>
    <recommendedName>
        <fullName evidence="8">MOSC domain-containing protein</fullName>
    </recommendedName>
</protein>
<sequence length="567" mass="62895">MSAKFESSAVGPAPLPPTDTLLSLRTGKVRPMGGVNIRSAINKRDRQGKWEVTPLGLVGDEHDYIHHGGPDKALHQYCAAHYDAWNAELPGRQDLFKIGGFGENLSTMHMSENNVCIGDIYRIGKDSVTIQVTSPRQPCYKLNHRFQHKKASAMAQSTGRMGWYYRVIKTGFIEQGDEMELVERIHPTWPLARVQNYLYHEQDNYGAFRELASLPTLSEEMLNIFRKRLEHGAEDMSGRLEGDKTPVVWRPYKMVSKTDLTTRVKSFVFEVDSDDGNAEDSVFGQFPFVRLRFGPDGNFSRAYSVVSGNTNRFELGVSRDDNSRGGSVYLHDSLNVGDVIKIASGRNASVAQQEKGSVSKAVQHIFIIGGIGVTAFLTEIEKLSSVKADVQVHYAVRSQKDAAYVERLPFDKTTIYAKDEDQRLNLGQIIPKPEDENKTTTVVYCCGPTSLMNACRTITTALSYPKANAHFEEFGDATTGTGEPFEVEIKSTGQTIQVSREKSLLQVLSDAGFEIESSCLVGNCGTCMVDVCKGEVEHKGVALNDEQKKESMLTCVSRGKGRIMIDC</sequence>
<keyword evidence="7" id="KW-1185">Reference proteome</keyword>
<dbReference type="SUPFAM" id="SSF54292">
    <property type="entry name" value="2Fe-2S ferredoxin-like"/>
    <property type="match status" value="1"/>
</dbReference>
<dbReference type="STRING" id="56646.A0A2L2T0Y2"/>